<name>A0A1J5PKD0_9ZZZZ</name>
<organism evidence="1">
    <name type="scientific">mine drainage metagenome</name>
    <dbReference type="NCBI Taxonomy" id="410659"/>
    <lineage>
        <taxon>unclassified sequences</taxon>
        <taxon>metagenomes</taxon>
        <taxon>ecological metagenomes</taxon>
    </lineage>
</organism>
<dbReference type="EMBL" id="MLJW01005420">
    <property type="protein sequence ID" value="OIQ68255.1"/>
    <property type="molecule type" value="Genomic_DNA"/>
</dbReference>
<gene>
    <name evidence="1" type="ORF">GALL_501550</name>
</gene>
<proteinExistence type="predicted"/>
<accession>A0A1J5PKD0</accession>
<protein>
    <submittedName>
        <fullName evidence="1">Uncharacterized protein</fullName>
    </submittedName>
</protein>
<comment type="caution">
    <text evidence="1">The sequence shown here is derived from an EMBL/GenBank/DDBJ whole genome shotgun (WGS) entry which is preliminary data.</text>
</comment>
<dbReference type="AntiFam" id="ANF00159">
    <property type="entry name" value="Shadow ORF (opposite uvrA)"/>
</dbReference>
<dbReference type="AlphaFoldDB" id="A0A1J5PKD0"/>
<evidence type="ECO:0000313" key="1">
    <source>
        <dbReference type="EMBL" id="OIQ68255.1"/>
    </source>
</evidence>
<sequence length="165" mass="18043">MTRVLQLAQRPHQPGNIIKMQAGGGLIKHEQHATARQRLAAGAAAFGGLGQKTGQFKPLRFTTTQGGHRLAQLDVVKAHIDHRLQGTHHLTVSAENHGCLANRKVQYVGHIEGLQGSVRRQQRSLRAGRSLDGNFENFRAVALAVAVRAAQIDIAQKLHLHMLKT</sequence>
<reference evidence="1" key="1">
    <citation type="submission" date="2016-10" db="EMBL/GenBank/DDBJ databases">
        <title>Sequence of Gallionella enrichment culture.</title>
        <authorList>
            <person name="Poehlein A."/>
            <person name="Muehling M."/>
            <person name="Daniel R."/>
        </authorList>
    </citation>
    <scope>NUCLEOTIDE SEQUENCE</scope>
</reference>